<name>F5Z5J9_ALTNA</name>
<dbReference type="KEGG" id="alt:ambt_17100"/>
<dbReference type="HOGENOM" id="CLU_000445_88_13_6"/>
<keyword evidence="7" id="KW-1185">Reference proteome</keyword>
<protein>
    <submittedName>
        <fullName evidence="6">AraC family transcriptional regulator</fullName>
    </submittedName>
</protein>
<evidence type="ECO:0000259" key="5">
    <source>
        <dbReference type="PROSITE" id="PS01124"/>
    </source>
</evidence>
<dbReference type="PROSITE" id="PS00041">
    <property type="entry name" value="HTH_ARAC_FAMILY_1"/>
    <property type="match status" value="1"/>
</dbReference>
<accession>F5Z5J9</accession>
<keyword evidence="2" id="KW-0238">DNA-binding</keyword>
<dbReference type="InterPro" id="IPR009057">
    <property type="entry name" value="Homeodomain-like_sf"/>
</dbReference>
<keyword evidence="1" id="KW-0805">Transcription regulation</keyword>
<dbReference type="Proteomes" id="UP000000683">
    <property type="component" value="Chromosome"/>
</dbReference>
<gene>
    <name evidence="6" type="ordered locus">ambt_17100</name>
</gene>
<dbReference type="SMART" id="SM00342">
    <property type="entry name" value="HTH_ARAC"/>
    <property type="match status" value="1"/>
</dbReference>
<dbReference type="PANTHER" id="PTHR43280">
    <property type="entry name" value="ARAC-FAMILY TRANSCRIPTIONAL REGULATOR"/>
    <property type="match status" value="1"/>
</dbReference>
<dbReference type="EMBL" id="CP002339">
    <property type="protein sequence ID" value="AEF04925.1"/>
    <property type="molecule type" value="Genomic_DNA"/>
</dbReference>
<dbReference type="SUPFAM" id="SSF46689">
    <property type="entry name" value="Homeodomain-like"/>
    <property type="match status" value="1"/>
</dbReference>
<evidence type="ECO:0000256" key="4">
    <source>
        <dbReference type="SAM" id="MobiDB-lite"/>
    </source>
</evidence>
<evidence type="ECO:0000313" key="7">
    <source>
        <dbReference type="Proteomes" id="UP000000683"/>
    </source>
</evidence>
<keyword evidence="3" id="KW-0804">Transcription</keyword>
<proteinExistence type="predicted"/>
<dbReference type="GO" id="GO:0003700">
    <property type="term" value="F:DNA-binding transcription factor activity"/>
    <property type="evidence" value="ECO:0007669"/>
    <property type="project" value="InterPro"/>
</dbReference>
<feature type="domain" description="HTH araC/xylS-type" evidence="5">
    <location>
        <begin position="248"/>
        <end position="346"/>
    </location>
</feature>
<feature type="region of interest" description="Disordered" evidence="4">
    <location>
        <begin position="118"/>
        <end position="167"/>
    </location>
</feature>
<evidence type="ECO:0000256" key="1">
    <source>
        <dbReference type="ARBA" id="ARBA00023015"/>
    </source>
</evidence>
<evidence type="ECO:0000256" key="3">
    <source>
        <dbReference type="ARBA" id="ARBA00023163"/>
    </source>
</evidence>
<dbReference type="Pfam" id="PF12833">
    <property type="entry name" value="HTH_18"/>
    <property type="match status" value="1"/>
</dbReference>
<feature type="compositionally biased region" description="Basic and acidic residues" evidence="4">
    <location>
        <begin position="123"/>
        <end position="150"/>
    </location>
</feature>
<evidence type="ECO:0000256" key="2">
    <source>
        <dbReference type="ARBA" id="ARBA00023125"/>
    </source>
</evidence>
<dbReference type="Gene3D" id="1.10.10.60">
    <property type="entry name" value="Homeodomain-like"/>
    <property type="match status" value="2"/>
</dbReference>
<dbReference type="RefSeq" id="WP_013785844.1">
    <property type="nucleotide sequence ID" value="NC_015554.1"/>
</dbReference>
<dbReference type="InterPro" id="IPR018062">
    <property type="entry name" value="HTH_AraC-typ_CS"/>
</dbReference>
<dbReference type="InterPro" id="IPR018060">
    <property type="entry name" value="HTH_AraC"/>
</dbReference>
<organism evidence="6 7">
    <name type="scientific">Alteromonas naphthalenivorans</name>
    <dbReference type="NCBI Taxonomy" id="715451"/>
    <lineage>
        <taxon>Bacteria</taxon>
        <taxon>Pseudomonadati</taxon>
        <taxon>Pseudomonadota</taxon>
        <taxon>Gammaproteobacteria</taxon>
        <taxon>Alteromonadales</taxon>
        <taxon>Alteromonadaceae</taxon>
        <taxon>Alteromonas/Salinimonas group</taxon>
        <taxon>Alteromonas</taxon>
    </lineage>
</organism>
<dbReference type="PANTHER" id="PTHR43280:SF2">
    <property type="entry name" value="HTH-TYPE TRANSCRIPTIONAL REGULATOR EXSA"/>
    <property type="match status" value="1"/>
</dbReference>
<sequence>MQPINLASSGSQNVHAQRTFRDIVNIGPHCLERFIDSTNAPEIKALDIELAGCSNLSGTYQVGRVTPPNHTIFYSLKGSGKILTPSGEYALPASSVIILPAHQSFEVQIEYFDETSATPDATEVTKSEASEVQDRVNAEKVPRDKKEQSSERAPAAVQAPRANQAPRADQKQWDIIWLNLSDCPRWQHFFDVAHPVQHNIELSGLHHAMELLYLETNSQHRQAVIPIIQQYLQHIATPVKSTHQVRLSALFAAVEKQLQFNWDIDALVDKVHYSAPHLHRLCLAQFGRSPMQHVIYLRMVRAKNLLISTQWPIAYIANYVGYSNVFTFSKRFKKSEGMPPSEFRQRQSLH</sequence>
<dbReference type="AlphaFoldDB" id="F5Z5J9"/>
<dbReference type="eggNOG" id="COG2207">
    <property type="taxonomic scope" value="Bacteria"/>
</dbReference>
<evidence type="ECO:0000313" key="6">
    <source>
        <dbReference type="EMBL" id="AEF04925.1"/>
    </source>
</evidence>
<dbReference type="PROSITE" id="PS01124">
    <property type="entry name" value="HTH_ARAC_FAMILY_2"/>
    <property type="match status" value="1"/>
</dbReference>
<dbReference type="GO" id="GO:0043565">
    <property type="term" value="F:sequence-specific DNA binding"/>
    <property type="evidence" value="ECO:0007669"/>
    <property type="project" value="InterPro"/>
</dbReference>
<reference evidence="6 7" key="1">
    <citation type="journal article" date="2011" name="J. Bacteriol.">
        <title>Complete genome sequence of the polycyclic aromatic hydrocarbon-degrading bacterium Alteromonas sp. strain SN2.</title>
        <authorList>
            <person name="Jin H.M."/>
            <person name="Jeong H."/>
            <person name="Moon E.J."/>
            <person name="Math R.K."/>
            <person name="Lee K."/>
            <person name="Kim H.J."/>
            <person name="Jeon C.O."/>
            <person name="Oh T.K."/>
            <person name="Kim J.F."/>
        </authorList>
    </citation>
    <scope>NUCLEOTIDE SEQUENCE [LARGE SCALE GENOMIC DNA]</scope>
    <source>
        <strain evidence="7">JCM 17741 / KACC 18427 / KCTC 11700BP / SN2</strain>
    </source>
</reference>